<keyword evidence="3" id="KW-1185">Reference proteome</keyword>
<feature type="region of interest" description="Disordered" evidence="1">
    <location>
        <begin position="26"/>
        <end position="114"/>
    </location>
</feature>
<proteinExistence type="predicted"/>
<dbReference type="Proteomes" id="UP001274830">
    <property type="component" value="Unassembled WGS sequence"/>
</dbReference>
<gene>
    <name evidence="2" type="ORF">LTR78_001760</name>
</gene>
<evidence type="ECO:0000256" key="1">
    <source>
        <dbReference type="SAM" id="MobiDB-lite"/>
    </source>
</evidence>
<accession>A0AAE0WV86</accession>
<sequence>MSSENAFNADFCEVKGITKDELEALKQSSVPWKRVPAATNHKVEGGSQKGSARDSFGGGSEDTTATSPARIRPVQAQKKQKIMNSADTTVPSEDDANGLHIAHSTPTPQSSTEMRREFATDPFTSRQECLSGARRADCETLAGIRHFGLRRCCGCWLRVSSAAVNSYMIERMTGMDHVQVRDDCQSSCVQSMLQD</sequence>
<evidence type="ECO:0000313" key="2">
    <source>
        <dbReference type="EMBL" id="KAK3678463.1"/>
    </source>
</evidence>
<feature type="compositionally biased region" description="Polar residues" evidence="1">
    <location>
        <begin position="82"/>
        <end position="91"/>
    </location>
</feature>
<reference evidence="2" key="1">
    <citation type="submission" date="2023-07" db="EMBL/GenBank/DDBJ databases">
        <title>Black Yeasts Isolated from many extreme environments.</title>
        <authorList>
            <person name="Coleine C."/>
            <person name="Stajich J.E."/>
            <person name="Selbmann L."/>
        </authorList>
    </citation>
    <scope>NUCLEOTIDE SEQUENCE</scope>
    <source>
        <strain evidence="2">CCFEE 5485</strain>
    </source>
</reference>
<comment type="caution">
    <text evidence="2">The sequence shown here is derived from an EMBL/GenBank/DDBJ whole genome shotgun (WGS) entry which is preliminary data.</text>
</comment>
<dbReference type="EMBL" id="JAUTXT010000004">
    <property type="protein sequence ID" value="KAK3678463.1"/>
    <property type="molecule type" value="Genomic_DNA"/>
</dbReference>
<name>A0AAE0WV86_9PEZI</name>
<organism evidence="2 3">
    <name type="scientific">Recurvomyces mirabilis</name>
    <dbReference type="NCBI Taxonomy" id="574656"/>
    <lineage>
        <taxon>Eukaryota</taxon>
        <taxon>Fungi</taxon>
        <taxon>Dikarya</taxon>
        <taxon>Ascomycota</taxon>
        <taxon>Pezizomycotina</taxon>
        <taxon>Dothideomycetes</taxon>
        <taxon>Dothideomycetidae</taxon>
        <taxon>Mycosphaerellales</taxon>
        <taxon>Teratosphaeriaceae</taxon>
        <taxon>Recurvomyces</taxon>
    </lineage>
</organism>
<protein>
    <submittedName>
        <fullName evidence="2">Uncharacterized protein</fullName>
    </submittedName>
</protein>
<dbReference type="AlphaFoldDB" id="A0AAE0WV86"/>
<evidence type="ECO:0000313" key="3">
    <source>
        <dbReference type="Proteomes" id="UP001274830"/>
    </source>
</evidence>